<reference evidence="1 2" key="1">
    <citation type="submission" date="2019-04" db="EMBL/GenBank/DDBJ databases">
        <title>High contiguity whole genome sequence and gene annotation resource for two Venturia nashicola isolates.</title>
        <authorList>
            <person name="Prokchorchik M."/>
            <person name="Won K."/>
            <person name="Lee Y."/>
            <person name="Choi E.D."/>
            <person name="Segonzac C."/>
            <person name="Sohn K.H."/>
        </authorList>
    </citation>
    <scope>NUCLEOTIDE SEQUENCE [LARGE SCALE GENOMIC DNA]</scope>
    <source>
        <strain evidence="1 2">PRI2</strain>
    </source>
</reference>
<organism evidence="1 2">
    <name type="scientific">Venturia nashicola</name>
    <dbReference type="NCBI Taxonomy" id="86259"/>
    <lineage>
        <taxon>Eukaryota</taxon>
        <taxon>Fungi</taxon>
        <taxon>Dikarya</taxon>
        <taxon>Ascomycota</taxon>
        <taxon>Pezizomycotina</taxon>
        <taxon>Dothideomycetes</taxon>
        <taxon>Pleosporomycetidae</taxon>
        <taxon>Venturiales</taxon>
        <taxon>Venturiaceae</taxon>
        <taxon>Venturia</taxon>
    </lineage>
</organism>
<dbReference type="GO" id="GO:0031146">
    <property type="term" value="P:SCF-dependent proteasomal ubiquitin-dependent protein catabolic process"/>
    <property type="evidence" value="ECO:0007669"/>
    <property type="project" value="TreeGrafter"/>
</dbReference>
<dbReference type="InterPro" id="IPR032675">
    <property type="entry name" value="LRR_dom_sf"/>
</dbReference>
<dbReference type="PANTHER" id="PTHR13318:SF95">
    <property type="entry name" value="F-BOX PROTEIN YLR352W"/>
    <property type="match status" value="1"/>
</dbReference>
<dbReference type="GO" id="GO:0019005">
    <property type="term" value="C:SCF ubiquitin ligase complex"/>
    <property type="evidence" value="ECO:0007669"/>
    <property type="project" value="TreeGrafter"/>
</dbReference>
<comment type="caution">
    <text evidence="1">The sequence shown here is derived from an EMBL/GenBank/DDBJ whole genome shotgun (WGS) entry which is preliminary data.</text>
</comment>
<dbReference type="STRING" id="86259.A0A4Z1P8C1"/>
<evidence type="ECO:0008006" key="3">
    <source>
        <dbReference type="Google" id="ProtNLM"/>
    </source>
</evidence>
<accession>A0A4Z1P8C1</accession>
<dbReference type="Gene3D" id="3.80.10.10">
    <property type="entry name" value="Ribonuclease Inhibitor"/>
    <property type="match status" value="2"/>
</dbReference>
<evidence type="ECO:0000313" key="1">
    <source>
        <dbReference type="EMBL" id="TID25367.1"/>
    </source>
</evidence>
<dbReference type="PANTHER" id="PTHR13318">
    <property type="entry name" value="PARTNER OF PAIRED, ISOFORM B-RELATED"/>
    <property type="match status" value="1"/>
</dbReference>
<dbReference type="SUPFAM" id="SSF52047">
    <property type="entry name" value="RNI-like"/>
    <property type="match status" value="1"/>
</dbReference>
<name>A0A4Z1P8C1_9PEZI</name>
<protein>
    <recommendedName>
        <fullName evidence="3">RNI-like protein</fullName>
    </recommendedName>
</protein>
<evidence type="ECO:0000313" key="2">
    <source>
        <dbReference type="Proteomes" id="UP000298493"/>
    </source>
</evidence>
<proteinExistence type="predicted"/>
<gene>
    <name evidence="1" type="ORF">E6O75_ATG04572</name>
</gene>
<sequence>MKPRLPDDILHLLCEELVFQRDFGTLFNCCCVSKSLAVPALAGLYRGQHLSSIKSRDSDLNASLAEQELIVQRWSIQWRSIILSALDKTLLPYCQYLRVLDLGDLEMLFEEGRFQPGGAIFNYFFSGQLARFNIPIATGPLTKSRSGKPRPPRLNFTAIFEAIGDEIIPKAPNLERIDGPRGLTGPSFVRWLPSLSKLQHLKVFDGNVLGDSQIPSLIRDNCPKLESLSIFMWALLTAQCTRRIGTKCDQNLAAILSALPGNTLTSFATFSRTQFGSETCLALNNHGASLKVLELQLENEVVPQLGVLKDCTALESIKLTDAGGGIDLKTNQVAVAEIVSWLLSCHGLHTLTLHNFTSGAVLATPVLLSDRIRLEELEIDSYQESDQDTFHRALLNQTSLQRLLLDGEEVQTFDSLAIFVHSIEQLKQLRSLKLVWVSNKFSDRHITAIAKQLVNLEHLYIGGLGLRDVSLESMANLKNLQSVSFSGLTSFTMDGFLELIGQLGPGNKGLVLTVDNANPDDGLSEEEQTFVRNAVVEAVDGRFEYIFLRDPNMSEFEGESD</sequence>
<keyword evidence="2" id="KW-1185">Reference proteome</keyword>
<dbReference type="Proteomes" id="UP000298493">
    <property type="component" value="Unassembled WGS sequence"/>
</dbReference>
<dbReference type="AlphaFoldDB" id="A0A4Z1P8C1"/>
<dbReference type="EMBL" id="SNSC02000004">
    <property type="protein sequence ID" value="TID25367.1"/>
    <property type="molecule type" value="Genomic_DNA"/>
</dbReference>
<dbReference type="OrthoDB" id="10028886at2759"/>